<dbReference type="OrthoDB" id="9801163at2"/>
<evidence type="ECO:0000256" key="2">
    <source>
        <dbReference type="ARBA" id="ARBA00022448"/>
    </source>
</evidence>
<dbReference type="FunFam" id="1.10.3720.10:FF:000001">
    <property type="entry name" value="Glycine betaine ABC transporter, permease"/>
    <property type="match status" value="1"/>
</dbReference>
<comment type="similarity">
    <text evidence="6">Belongs to the binding-protein-dependent transport system permease family.</text>
</comment>
<dbReference type="InterPro" id="IPR035906">
    <property type="entry name" value="MetI-like_sf"/>
</dbReference>
<dbReference type="AlphaFoldDB" id="C1CXK8"/>
<dbReference type="GO" id="GO:0055085">
    <property type="term" value="P:transmembrane transport"/>
    <property type="evidence" value="ECO:0007669"/>
    <property type="project" value="InterPro"/>
</dbReference>
<dbReference type="STRING" id="546414.Deide_00160"/>
<dbReference type="Proteomes" id="UP000002208">
    <property type="component" value="Chromosome"/>
</dbReference>
<dbReference type="Pfam" id="PF00528">
    <property type="entry name" value="BPD_transp_1"/>
    <property type="match status" value="1"/>
</dbReference>
<evidence type="ECO:0000313" key="8">
    <source>
        <dbReference type="EMBL" id="ACO44814.1"/>
    </source>
</evidence>
<feature type="transmembrane region" description="Helical" evidence="6">
    <location>
        <begin position="120"/>
        <end position="139"/>
    </location>
</feature>
<name>C1CXK8_DEIDV</name>
<keyword evidence="5 6" id="KW-0472">Membrane</keyword>
<feature type="transmembrane region" description="Helical" evidence="6">
    <location>
        <begin position="214"/>
        <end position="236"/>
    </location>
</feature>
<evidence type="ECO:0000256" key="5">
    <source>
        <dbReference type="ARBA" id="ARBA00023136"/>
    </source>
</evidence>
<feature type="transmembrane region" description="Helical" evidence="6">
    <location>
        <begin position="88"/>
        <end position="114"/>
    </location>
</feature>
<sequence>MPLKSPRLPSAALWWPVLLCVSLLPGTLPALLRPLGLGELPATFEPALWQLTLTHLGLVLLATALVLLLGVPLAVLATRPDREALRHLTEALAGLGQTVPTFAILALAVPALGFGWKPTLLGLVVYGLMPVLGNGVAGLRQVDPGALDAARGMGMTAWQRLRRVELPLAWPVLLAGIRTSMVYNVGTATIGAALGAGGLGEPIINGLSEQNSALVIVGALLSALLALSLDAILGLLTRR</sequence>
<evidence type="ECO:0000256" key="6">
    <source>
        <dbReference type="RuleBase" id="RU363032"/>
    </source>
</evidence>
<feature type="domain" description="ABC transmembrane type-1" evidence="7">
    <location>
        <begin position="52"/>
        <end position="233"/>
    </location>
</feature>
<dbReference type="SUPFAM" id="SSF161098">
    <property type="entry name" value="MetI-like"/>
    <property type="match status" value="1"/>
</dbReference>
<evidence type="ECO:0000256" key="3">
    <source>
        <dbReference type="ARBA" id="ARBA00022692"/>
    </source>
</evidence>
<dbReference type="eggNOG" id="COG1174">
    <property type="taxonomic scope" value="Bacteria"/>
</dbReference>
<dbReference type="PANTHER" id="PTHR30177:SF4">
    <property type="entry name" value="OSMOPROTECTANT IMPORT PERMEASE PROTEIN OSMW"/>
    <property type="match status" value="1"/>
</dbReference>
<organism evidence="8 9">
    <name type="scientific">Deinococcus deserti (strain DSM 17065 / CIP 109153 / LMG 22923 / VCD115)</name>
    <dbReference type="NCBI Taxonomy" id="546414"/>
    <lineage>
        <taxon>Bacteria</taxon>
        <taxon>Thermotogati</taxon>
        <taxon>Deinococcota</taxon>
        <taxon>Deinococci</taxon>
        <taxon>Deinococcales</taxon>
        <taxon>Deinococcaceae</taxon>
        <taxon>Deinococcus</taxon>
    </lineage>
</organism>
<evidence type="ECO:0000259" key="7">
    <source>
        <dbReference type="PROSITE" id="PS50928"/>
    </source>
</evidence>
<feature type="transmembrane region" description="Helical" evidence="6">
    <location>
        <begin position="168"/>
        <end position="194"/>
    </location>
</feature>
<evidence type="ECO:0000256" key="1">
    <source>
        <dbReference type="ARBA" id="ARBA00004141"/>
    </source>
</evidence>
<dbReference type="PROSITE" id="PS50928">
    <property type="entry name" value="ABC_TM1"/>
    <property type="match status" value="1"/>
</dbReference>
<dbReference type="Gene3D" id="1.10.3720.10">
    <property type="entry name" value="MetI-like"/>
    <property type="match status" value="1"/>
</dbReference>
<dbReference type="InterPro" id="IPR051204">
    <property type="entry name" value="ABC_transp_perm/SBD"/>
</dbReference>
<keyword evidence="4 6" id="KW-1133">Transmembrane helix</keyword>
<dbReference type="HOGENOM" id="CLU_046113_7_0_0"/>
<keyword evidence="9" id="KW-1185">Reference proteome</keyword>
<dbReference type="CDD" id="cd06261">
    <property type="entry name" value="TM_PBP2"/>
    <property type="match status" value="1"/>
</dbReference>
<dbReference type="PANTHER" id="PTHR30177">
    <property type="entry name" value="GLYCINE BETAINE/L-PROLINE TRANSPORT SYSTEM PERMEASE PROTEIN PROW"/>
    <property type="match status" value="1"/>
</dbReference>
<dbReference type="GO" id="GO:0005886">
    <property type="term" value="C:plasma membrane"/>
    <property type="evidence" value="ECO:0007669"/>
    <property type="project" value="UniProtKB-SubCell"/>
</dbReference>
<feature type="transmembrane region" description="Helical" evidence="6">
    <location>
        <begin position="12"/>
        <end position="32"/>
    </location>
</feature>
<keyword evidence="3 6" id="KW-0812">Transmembrane</keyword>
<reference evidence="8 9" key="1">
    <citation type="journal article" date="2009" name="PLoS Genet.">
        <title>Alliance of proteomics and genomics to unravel the specificities of Sahara bacterium Deinococcus deserti.</title>
        <authorList>
            <person name="de Groot A."/>
            <person name="Dulermo R."/>
            <person name="Ortet P."/>
            <person name="Blanchard L."/>
            <person name="Guerin P."/>
            <person name="Fernandez B."/>
            <person name="Vacherie B."/>
            <person name="Dossat C."/>
            <person name="Jolivet E."/>
            <person name="Siguier P."/>
            <person name="Chandler M."/>
            <person name="Barakat M."/>
            <person name="Dedieu A."/>
            <person name="Barbe V."/>
            <person name="Heulin T."/>
            <person name="Sommer S."/>
            <person name="Achouak W."/>
            <person name="Armengaud J."/>
        </authorList>
    </citation>
    <scope>NUCLEOTIDE SEQUENCE [LARGE SCALE GENOMIC DNA]</scope>
    <source>
        <strain evidence="9">DSM 17065 / CIP 109153 / LMG 22923 / VCD115</strain>
    </source>
</reference>
<keyword evidence="2 6" id="KW-0813">Transport</keyword>
<comment type="subcellular location">
    <subcellularLocation>
        <location evidence="6">Cell membrane</location>
        <topology evidence="6">Multi-pass membrane protein</topology>
    </subcellularLocation>
    <subcellularLocation>
        <location evidence="1">Membrane</location>
        <topology evidence="1">Multi-pass membrane protein</topology>
    </subcellularLocation>
</comment>
<dbReference type="RefSeq" id="WP_012691937.1">
    <property type="nucleotide sequence ID" value="NC_012526.1"/>
</dbReference>
<dbReference type="PaxDb" id="546414-Deide_00160"/>
<proteinExistence type="inferred from homology"/>
<accession>C1CXK8</accession>
<dbReference type="KEGG" id="ddr:Deide_00160"/>
<evidence type="ECO:0000313" key="9">
    <source>
        <dbReference type="Proteomes" id="UP000002208"/>
    </source>
</evidence>
<dbReference type="EMBL" id="CP001114">
    <property type="protein sequence ID" value="ACO44814.1"/>
    <property type="molecule type" value="Genomic_DNA"/>
</dbReference>
<protein>
    <submittedName>
        <fullName evidence="8">Putative proline/glycine betaine ABC transporter, permease component</fullName>
    </submittedName>
</protein>
<feature type="transmembrane region" description="Helical" evidence="6">
    <location>
        <begin position="52"/>
        <end position="76"/>
    </location>
</feature>
<gene>
    <name evidence="8" type="ordered locus">Deide_00160</name>
</gene>
<dbReference type="InterPro" id="IPR000515">
    <property type="entry name" value="MetI-like"/>
</dbReference>
<evidence type="ECO:0000256" key="4">
    <source>
        <dbReference type="ARBA" id="ARBA00022989"/>
    </source>
</evidence>
<dbReference type="GO" id="GO:0031460">
    <property type="term" value="P:glycine betaine transport"/>
    <property type="evidence" value="ECO:0007669"/>
    <property type="project" value="TreeGrafter"/>
</dbReference>